<keyword evidence="1" id="KW-0812">Transmembrane</keyword>
<name>A0A5C5YB82_9PLAN</name>
<dbReference type="EMBL" id="SJPL01000001">
    <property type="protein sequence ID" value="TWT72229.1"/>
    <property type="molecule type" value="Genomic_DNA"/>
</dbReference>
<keyword evidence="3" id="KW-1185">Reference proteome</keyword>
<keyword evidence="1" id="KW-0472">Membrane</keyword>
<evidence type="ECO:0000313" key="3">
    <source>
        <dbReference type="Proteomes" id="UP000317238"/>
    </source>
</evidence>
<comment type="caution">
    <text evidence="2">The sequence shown here is derived from an EMBL/GenBank/DDBJ whole genome shotgun (WGS) entry which is preliminary data.</text>
</comment>
<evidence type="ECO:0000256" key="1">
    <source>
        <dbReference type="SAM" id="Phobius"/>
    </source>
</evidence>
<reference evidence="2 3" key="1">
    <citation type="submission" date="2019-02" db="EMBL/GenBank/DDBJ databases">
        <title>Deep-cultivation of Planctomycetes and their phenomic and genomic characterization uncovers novel biology.</title>
        <authorList>
            <person name="Wiegand S."/>
            <person name="Jogler M."/>
            <person name="Boedeker C."/>
            <person name="Pinto D."/>
            <person name="Vollmers J."/>
            <person name="Rivas-Marin E."/>
            <person name="Kohn T."/>
            <person name="Peeters S.H."/>
            <person name="Heuer A."/>
            <person name="Rast P."/>
            <person name="Oberbeckmann S."/>
            <person name="Bunk B."/>
            <person name="Jeske O."/>
            <person name="Meyerdierks A."/>
            <person name="Storesund J.E."/>
            <person name="Kallscheuer N."/>
            <person name="Luecker S."/>
            <person name="Lage O.M."/>
            <person name="Pohl T."/>
            <person name="Merkel B.J."/>
            <person name="Hornburger P."/>
            <person name="Mueller R.-W."/>
            <person name="Bruemmer F."/>
            <person name="Labrenz M."/>
            <person name="Spormann A.M."/>
            <person name="Op Den Camp H."/>
            <person name="Overmann J."/>
            <person name="Amann R."/>
            <person name="Jetten M.S.M."/>
            <person name="Mascher T."/>
            <person name="Medema M.H."/>
            <person name="Devos D.P."/>
            <person name="Kaster A.-K."/>
            <person name="Ovreas L."/>
            <person name="Rohde M."/>
            <person name="Galperin M.Y."/>
            <person name="Jogler C."/>
        </authorList>
    </citation>
    <scope>NUCLEOTIDE SEQUENCE [LARGE SCALE GENOMIC DNA]</scope>
    <source>
        <strain evidence="2 3">Pan14r</strain>
    </source>
</reference>
<evidence type="ECO:0000313" key="2">
    <source>
        <dbReference type="EMBL" id="TWT72229.1"/>
    </source>
</evidence>
<dbReference type="AlphaFoldDB" id="A0A5C5YB82"/>
<proteinExistence type="predicted"/>
<protein>
    <submittedName>
        <fullName evidence="2">Uncharacterized protein</fullName>
    </submittedName>
</protein>
<gene>
    <name evidence="2" type="ORF">Pan14r_45470</name>
</gene>
<feature type="transmembrane region" description="Helical" evidence="1">
    <location>
        <begin position="49"/>
        <end position="73"/>
    </location>
</feature>
<sequence length="80" mass="8736">MLLVMLIFALMSAGMLYASRVDAVQNELRVIFGADVVPATGDQGRLPHLVFILFTLTSPLILAGLLSTGLGIYRHLIRPR</sequence>
<keyword evidence="1" id="KW-1133">Transmembrane helix</keyword>
<organism evidence="2 3">
    <name type="scientific">Crateriforma conspicua</name>
    <dbReference type="NCBI Taxonomy" id="2527996"/>
    <lineage>
        <taxon>Bacteria</taxon>
        <taxon>Pseudomonadati</taxon>
        <taxon>Planctomycetota</taxon>
        <taxon>Planctomycetia</taxon>
        <taxon>Planctomycetales</taxon>
        <taxon>Planctomycetaceae</taxon>
        <taxon>Crateriforma</taxon>
    </lineage>
</organism>
<accession>A0A5C5YB82</accession>
<dbReference type="Proteomes" id="UP000317238">
    <property type="component" value="Unassembled WGS sequence"/>
</dbReference>